<protein>
    <submittedName>
        <fullName evidence="1">Uncharacterized protein</fullName>
    </submittedName>
</protein>
<dbReference type="Proteomes" id="UP001295684">
    <property type="component" value="Unassembled WGS sequence"/>
</dbReference>
<evidence type="ECO:0000313" key="2">
    <source>
        <dbReference type="Proteomes" id="UP001295684"/>
    </source>
</evidence>
<evidence type="ECO:0000313" key="1">
    <source>
        <dbReference type="EMBL" id="CAI2375891.1"/>
    </source>
</evidence>
<gene>
    <name evidence="1" type="ORF">ECRASSUSDP1_LOCUS17257</name>
</gene>
<reference evidence="1" key="1">
    <citation type="submission" date="2023-07" db="EMBL/GenBank/DDBJ databases">
        <authorList>
            <consortium name="AG Swart"/>
            <person name="Singh M."/>
            <person name="Singh A."/>
            <person name="Seah K."/>
            <person name="Emmerich C."/>
        </authorList>
    </citation>
    <scope>NUCLEOTIDE SEQUENCE</scope>
    <source>
        <strain evidence="1">DP1</strain>
    </source>
</reference>
<keyword evidence="2" id="KW-1185">Reference proteome</keyword>
<dbReference type="AlphaFoldDB" id="A0AAD2D0C8"/>
<organism evidence="1 2">
    <name type="scientific">Euplotes crassus</name>
    <dbReference type="NCBI Taxonomy" id="5936"/>
    <lineage>
        <taxon>Eukaryota</taxon>
        <taxon>Sar</taxon>
        <taxon>Alveolata</taxon>
        <taxon>Ciliophora</taxon>
        <taxon>Intramacronucleata</taxon>
        <taxon>Spirotrichea</taxon>
        <taxon>Hypotrichia</taxon>
        <taxon>Euplotida</taxon>
        <taxon>Euplotidae</taxon>
        <taxon>Moneuplotes</taxon>
    </lineage>
</organism>
<proteinExistence type="predicted"/>
<name>A0AAD2D0C8_EUPCR</name>
<accession>A0AAD2D0C8</accession>
<comment type="caution">
    <text evidence="1">The sequence shown here is derived from an EMBL/GenBank/DDBJ whole genome shotgun (WGS) entry which is preliminary data.</text>
</comment>
<sequence length="126" mass="14705">MKNCVSILLALLFGFCFLFSFSFLLTLAFFCHYDNSAVCCHIAYCICRCVRFIDVILLFKFCFPTRKIFIRIPLISVYHILYRIFVLCPCIKHDWLRGCITLIFSSSFETCALSFGIQNYSENLKS</sequence>
<dbReference type="EMBL" id="CAMPGE010017403">
    <property type="protein sequence ID" value="CAI2375891.1"/>
    <property type="molecule type" value="Genomic_DNA"/>
</dbReference>